<dbReference type="RefSeq" id="WP_096365931.1">
    <property type="nucleotide sequence ID" value="NZ_AP018052.1"/>
</dbReference>
<dbReference type="Proteomes" id="UP000218765">
    <property type="component" value="Chromosome"/>
</dbReference>
<accession>A0A1Z4VQ76</accession>
<evidence type="ECO:0000313" key="2">
    <source>
        <dbReference type="Proteomes" id="UP000218765"/>
    </source>
</evidence>
<dbReference type="AlphaFoldDB" id="A0A1Z4VQ76"/>
<organism evidence="1 2">
    <name type="scientific">Thiohalobacter thiocyanaticus</name>
    <dbReference type="NCBI Taxonomy" id="585455"/>
    <lineage>
        <taxon>Bacteria</taxon>
        <taxon>Pseudomonadati</taxon>
        <taxon>Pseudomonadota</taxon>
        <taxon>Gammaproteobacteria</taxon>
        <taxon>Thiohalobacterales</taxon>
        <taxon>Thiohalobacteraceae</taxon>
        <taxon>Thiohalobacter</taxon>
    </lineage>
</organism>
<proteinExistence type="predicted"/>
<name>A0A1Z4VQ76_9GAMM</name>
<protein>
    <submittedName>
        <fullName evidence="1">Phosphoglyceromutase</fullName>
    </submittedName>
</protein>
<gene>
    <name evidence="1" type="ORF">FOKN1_1373</name>
</gene>
<dbReference type="EMBL" id="AP018052">
    <property type="protein sequence ID" value="BAZ93771.1"/>
    <property type="molecule type" value="Genomic_DNA"/>
</dbReference>
<dbReference type="KEGG" id="ttc:FOKN1_1373"/>
<evidence type="ECO:0000313" key="1">
    <source>
        <dbReference type="EMBL" id="BAZ93771.1"/>
    </source>
</evidence>
<keyword evidence="2" id="KW-1185">Reference proteome</keyword>
<sequence length="74" mass="8380">MNYIARLILEALIEQGHDDAYIEEKRIELSGHTGKFCSLLSLNCFDADTTRKVADKVGVPVDDLKTTLHTIREF</sequence>
<reference evidence="1 2" key="1">
    <citation type="submission" date="2017-05" db="EMBL/GenBank/DDBJ databases">
        <title>Thiocyanate degradation by Thiohalobacter thiocyanaticus FOKN1.</title>
        <authorList>
            <person name="Oshiki M."/>
            <person name="Fukushima T."/>
            <person name="Kawano S."/>
            <person name="Nakagawa J."/>
        </authorList>
    </citation>
    <scope>NUCLEOTIDE SEQUENCE [LARGE SCALE GENOMIC DNA]</scope>
    <source>
        <strain evidence="1 2">FOKN1</strain>
    </source>
</reference>